<dbReference type="Gene3D" id="2.30.29.30">
    <property type="entry name" value="Pleckstrin-homology domain (PH domain)/Phosphotyrosine-binding domain (PTB)"/>
    <property type="match status" value="1"/>
</dbReference>
<feature type="compositionally biased region" description="Low complexity" evidence="1">
    <location>
        <begin position="140"/>
        <end position="149"/>
    </location>
</feature>
<protein>
    <recommendedName>
        <fullName evidence="2">NECAP PHear domain-containing protein</fullName>
    </recommendedName>
</protein>
<dbReference type="OrthoDB" id="10265489at2759"/>
<name>A0A8H3TZC8_9TREE</name>
<organism evidence="3 4">
    <name type="scientific">Naganishia liquefaciens</name>
    <dbReference type="NCBI Taxonomy" id="104408"/>
    <lineage>
        <taxon>Eukaryota</taxon>
        <taxon>Fungi</taxon>
        <taxon>Dikarya</taxon>
        <taxon>Basidiomycota</taxon>
        <taxon>Agaricomycotina</taxon>
        <taxon>Tremellomycetes</taxon>
        <taxon>Filobasidiales</taxon>
        <taxon>Filobasidiaceae</taxon>
        <taxon>Naganishia</taxon>
    </lineage>
</organism>
<evidence type="ECO:0000256" key="1">
    <source>
        <dbReference type="SAM" id="MobiDB-lite"/>
    </source>
</evidence>
<dbReference type="Proteomes" id="UP000620104">
    <property type="component" value="Unassembled WGS sequence"/>
</dbReference>
<dbReference type="EMBL" id="BLZA01000053">
    <property type="protein sequence ID" value="GHJ89917.1"/>
    <property type="molecule type" value="Genomic_DNA"/>
</dbReference>
<evidence type="ECO:0000313" key="3">
    <source>
        <dbReference type="EMBL" id="GHJ89917.1"/>
    </source>
</evidence>
<dbReference type="InterPro" id="IPR011993">
    <property type="entry name" value="PH-like_dom_sf"/>
</dbReference>
<dbReference type="AlphaFoldDB" id="A0A8H3TZC8"/>
<dbReference type="Pfam" id="PF07933">
    <property type="entry name" value="DUF1681"/>
    <property type="match status" value="1"/>
</dbReference>
<feature type="domain" description="NECAP PHear" evidence="2">
    <location>
        <begin position="11"/>
        <end position="166"/>
    </location>
</feature>
<gene>
    <name evidence="3" type="ORF">NliqN6_6319</name>
</gene>
<reference evidence="3" key="1">
    <citation type="submission" date="2020-07" db="EMBL/GenBank/DDBJ databases">
        <title>Draft Genome Sequence of a Deep-Sea Yeast, Naganishia (Cryptococcus) liquefaciens strain N6.</title>
        <authorList>
            <person name="Han Y.W."/>
            <person name="Kajitani R."/>
            <person name="Morimoto H."/>
            <person name="Parhat M."/>
            <person name="Tsubouchi H."/>
            <person name="Bakenova O."/>
            <person name="Ogata M."/>
            <person name="Argunhan B."/>
            <person name="Aoki R."/>
            <person name="Kajiwara S."/>
            <person name="Itoh T."/>
            <person name="Iwasaki H."/>
        </authorList>
    </citation>
    <scope>NUCLEOTIDE SEQUENCE</scope>
    <source>
        <strain evidence="3">N6</strain>
    </source>
</reference>
<dbReference type="SUPFAM" id="SSF50729">
    <property type="entry name" value="PH domain-like"/>
    <property type="match status" value="1"/>
</dbReference>
<dbReference type="GO" id="GO:0030125">
    <property type="term" value="C:clathrin vesicle coat"/>
    <property type="evidence" value="ECO:0007669"/>
    <property type="project" value="TreeGrafter"/>
</dbReference>
<evidence type="ECO:0000259" key="2">
    <source>
        <dbReference type="Pfam" id="PF07933"/>
    </source>
</evidence>
<proteinExistence type="predicted"/>
<keyword evidence="4" id="KW-1185">Reference proteome</keyword>
<feature type="compositionally biased region" description="Pro residues" evidence="1">
    <location>
        <begin position="195"/>
        <end position="204"/>
    </location>
</feature>
<evidence type="ECO:0000313" key="4">
    <source>
        <dbReference type="Proteomes" id="UP000620104"/>
    </source>
</evidence>
<feature type="region of interest" description="Disordered" evidence="1">
    <location>
        <begin position="132"/>
        <end position="204"/>
    </location>
</feature>
<feature type="compositionally biased region" description="Polar residues" evidence="1">
    <location>
        <begin position="176"/>
        <end position="186"/>
    </location>
</feature>
<dbReference type="InterPro" id="IPR012466">
    <property type="entry name" value="NECAP_PHear"/>
</dbReference>
<dbReference type="PANTHER" id="PTHR12847">
    <property type="entry name" value="ATP-BINDING CASSETTE ABC TRANSPORTER-RELATED"/>
    <property type="match status" value="1"/>
</dbReference>
<dbReference type="PANTHER" id="PTHR12847:SF9">
    <property type="entry name" value="NECAP-LIKE PROTEIN CG9132"/>
    <property type="match status" value="1"/>
</dbReference>
<dbReference type="FunFam" id="2.30.29.30:FF:000403">
    <property type="entry name" value="Unplaced genomic scaffold supercont1.125, whole genome shotgun sequence"/>
    <property type="match status" value="1"/>
</dbReference>
<comment type="caution">
    <text evidence="3">The sequence shown here is derived from an EMBL/GenBank/DDBJ whole genome shotgun (WGS) entry which is preliminary data.</text>
</comment>
<dbReference type="CDD" id="cd13228">
    <property type="entry name" value="PHear_NECAP"/>
    <property type="match status" value="1"/>
</dbReference>
<dbReference type="GO" id="GO:0006897">
    <property type="term" value="P:endocytosis"/>
    <property type="evidence" value="ECO:0007669"/>
    <property type="project" value="InterPro"/>
</dbReference>
<accession>A0A8H3TZC8</accession>
<sequence length="204" mass="22370">MADLINTSDEIESVLFVAREALVYRVPPRTTNEGYRAASWNDQGFLWKGRVRVLEIGDRCEIRLEDANTGELFAVSRYTSTNNAVEPVLDSSRYFVLRVEGEGGRKAYIGMGFEERGDAFDFNVALQTFSKHSANPSDKSASNSSAPAEPAKDYSLKEGQTFSIKIPGREGRARPTPSTTSHDTQGVSGGGFPMLAPPPSSRKR</sequence>